<evidence type="ECO:0000313" key="3">
    <source>
        <dbReference type="Proteomes" id="UP000596742"/>
    </source>
</evidence>
<protein>
    <submittedName>
        <fullName evidence="2">Uncharacterized protein</fullName>
    </submittedName>
</protein>
<dbReference type="GO" id="GO:0016192">
    <property type="term" value="P:vesicle-mediated transport"/>
    <property type="evidence" value="ECO:0007669"/>
    <property type="project" value="InterPro"/>
</dbReference>
<dbReference type="InterPro" id="IPR010989">
    <property type="entry name" value="SNARE"/>
</dbReference>
<gene>
    <name evidence="2" type="ORF">MGAL_10B028864</name>
</gene>
<keyword evidence="3" id="KW-1185">Reference proteome</keyword>
<comment type="caution">
    <text evidence="2">The sequence shown here is derived from an EMBL/GenBank/DDBJ whole genome shotgun (WGS) entry which is preliminary data.</text>
</comment>
<dbReference type="AlphaFoldDB" id="A0A8B6FL95"/>
<dbReference type="Proteomes" id="UP000596742">
    <property type="component" value="Unassembled WGS sequence"/>
</dbReference>
<organism evidence="2 3">
    <name type="scientific">Mytilus galloprovincialis</name>
    <name type="common">Mediterranean mussel</name>
    <dbReference type="NCBI Taxonomy" id="29158"/>
    <lineage>
        <taxon>Eukaryota</taxon>
        <taxon>Metazoa</taxon>
        <taxon>Spiralia</taxon>
        <taxon>Lophotrochozoa</taxon>
        <taxon>Mollusca</taxon>
        <taxon>Bivalvia</taxon>
        <taxon>Autobranchia</taxon>
        <taxon>Pteriomorphia</taxon>
        <taxon>Mytilida</taxon>
        <taxon>Mytiloidea</taxon>
        <taxon>Mytilidae</taxon>
        <taxon>Mytilinae</taxon>
        <taxon>Mytilus</taxon>
    </lineage>
</organism>
<sequence length="164" mass="19145">MFNLYLGLPLSVLHASENLKVNIRILCFPSKEEVYFYNQNSTKSGTVSINFGLIGHDTYVPLIKITQDDHGIELSLKETIAQLKQKIRELNEKEARTEEEKRQLQNQFRILQQELEEKENQYRLKIEEITEKTKQKIIRATAEVAVQVAEHVTRELVADFMNLQ</sequence>
<proteinExistence type="predicted"/>
<dbReference type="SUPFAM" id="SSF47661">
    <property type="entry name" value="t-snare proteins"/>
    <property type="match status" value="1"/>
</dbReference>
<keyword evidence="1" id="KW-0175">Coiled coil</keyword>
<evidence type="ECO:0000313" key="2">
    <source>
        <dbReference type="EMBL" id="VDI50963.1"/>
    </source>
</evidence>
<reference evidence="2" key="1">
    <citation type="submission" date="2018-11" db="EMBL/GenBank/DDBJ databases">
        <authorList>
            <person name="Alioto T."/>
            <person name="Alioto T."/>
        </authorList>
    </citation>
    <scope>NUCLEOTIDE SEQUENCE</scope>
</reference>
<dbReference type="GO" id="GO:0016020">
    <property type="term" value="C:membrane"/>
    <property type="evidence" value="ECO:0007669"/>
    <property type="project" value="InterPro"/>
</dbReference>
<accession>A0A8B6FL95</accession>
<name>A0A8B6FL95_MYTGA</name>
<dbReference type="EMBL" id="UYJE01007004">
    <property type="protein sequence ID" value="VDI50963.1"/>
    <property type="molecule type" value="Genomic_DNA"/>
</dbReference>
<evidence type="ECO:0000256" key="1">
    <source>
        <dbReference type="SAM" id="Coils"/>
    </source>
</evidence>
<feature type="coiled-coil region" evidence="1">
    <location>
        <begin position="73"/>
        <end position="135"/>
    </location>
</feature>